<name>A0A396RQL8_9SPHN</name>
<organism evidence="3 4">
    <name type="scientific">Sphingomonas gilva</name>
    <dbReference type="NCBI Taxonomy" id="2305907"/>
    <lineage>
        <taxon>Bacteria</taxon>
        <taxon>Pseudomonadati</taxon>
        <taxon>Pseudomonadota</taxon>
        <taxon>Alphaproteobacteria</taxon>
        <taxon>Sphingomonadales</taxon>
        <taxon>Sphingomonadaceae</taxon>
        <taxon>Sphingomonas</taxon>
    </lineage>
</organism>
<sequence length="1760" mass="170237">MLAIHSARPVSGRPSARRHLRLGTALAGPLALALFALPTAASAQDECGAPPAGGGTVTCDADGNPYPNGLFYIAPDDLTIVLEDGVEIDTSGSLNAGILAISGTDDAALTVDGGANTSIITDADGGYGALVATTNGDLSVTLDQIATTGANASGILASSSEGMVTVNANDISTTGDGADGIDAGTDLGDITVDVGTITTAGAGANGIRANSDFANIDITADSITTSGAASGFINPGANGILATTGGTGTVTVDAGDITTTGAGGIGIRTESFNGLNSVTVDSVTTSGADADGVSVTATGTTGGMVMVDAGTISTAGAGADGIVATGATAVDLSFDSITTTGDNAVGVLIPAGGFFGPRPTPTATISGGDITTSGLNADGMRIFTSTGAVTIDQTGDIATSGDNARGIFVRAPGGVTITGGGNVSTEGDNANAVDVFASAGDVDITLGDISTAGSLSGGVRVDQATDTNIAIDVGNVTTTGTDGPSFSFLPSSTGIFARTGGTGTIDVTAGDISTAGGAASGVAASTFGSGDVTVSTGAVTTLGNNAPGVNASSGTGNVSVTTGGAVSTSGDTSAGINAASSGGNVTVAAGDAVSTAGFNSDGVVATSASGDVDVTFTDVSTAGTFAEGVTASSTDGTVTVSGGNIDTTGASSAALLATSTSGNVDVATTGAVTSSGRGGSGIVATSGTGDVTLSAVDVSTVAANADDTTTSRAAVLVSGANATVDITGAVDMAGEAEFGGVADAVSVTATDGTADVSVNDINTSGDNSRALAVTATEAAMVEVTGDVTTTGDNATGIDVTATDGVTITGGGNVSTEGDNANAVDVFASAGDVDITLGDISAAGSLSGGVRVDQATDTNIAIDVGNVTTTGVDGPSFPFLPSSTGIFARTGGTGTIDVTAGDISTAGGAASGVFAQTFGEGDVTVATGAVTTTGDNATAIDASSGSGNVSVSASGPISVSGAGSDGIYAQAALGSVSIDAADIAVTNGSGGFGILAIAGEGGADVSFGTVTSAATLASGVDASSTGGDVTVSGAGVTTTGDASAALVATSDVGDVSVTTTGSVNATGRGGGGIIATSDTGDVTVTANNVSTVAADAGDTTTSRAAILASGANATVTSTGTIDMAGIAEFGGVADAVSVTATDGDASATVRNVNASGDASRAVAVTATGDASATINGAARATGGDADAVFVDGGDNAAVTIGSGGSVMASDGNSITLMSVNGSTLTNAGTIADNAGGFAVLALGGPITVNNSGSLTSDILLTGGADTVNNSGSFVVGVNPDFGAGTDVFNNSGTVLVGSGASAAVSPTFTGLETFNNTGGLIDMRNGRTGDTLTLPGAFAGSGDSRLGLDAQFGSTSTNDRLILGGAASGNTDILLTQLSGSQAQFDPGNVILVQAGAASNADAFDLQNGFLDQGFVRYEVIYNPDDFSFRLAGGPSDAAFRTLNYVEGARNLWLKSADVVSGQLRARRDALWAYGGGETSPRLWMQIHGSVETRQGGRDFDTFGQSRITDTGFEQDYFGGQLGFDIGGGSGEQGGFAFGVTGGYINSSLNFAGTADRVTFDAANAGVYASYSSGNFFFNALGKYDYYWADVDSPSAGFSQSFEGDAYGGRAEAGIRFGSDSFFVEPAASISYVKTDFDDFGVFGTDVSFEEDDGLRGRAGARIGGQLDMFGSKAAFYLGGNYVHEFQGEDGVTFRSGGQTLTYVNGRPDDYGEALLGLSVGQANGVSGFIEGSYIRSFNDDDAGRLPIEGAGGRAGLRIRF</sequence>
<feature type="chain" id="PRO_5017409690" description="Autotransporter domain-containing protein" evidence="1">
    <location>
        <begin position="44"/>
        <end position="1760"/>
    </location>
</feature>
<dbReference type="PROSITE" id="PS51208">
    <property type="entry name" value="AUTOTRANSPORTER"/>
    <property type="match status" value="1"/>
</dbReference>
<evidence type="ECO:0000313" key="3">
    <source>
        <dbReference type="EMBL" id="RHW18907.1"/>
    </source>
</evidence>
<evidence type="ECO:0000259" key="2">
    <source>
        <dbReference type="PROSITE" id="PS51208"/>
    </source>
</evidence>
<feature type="signal peptide" evidence="1">
    <location>
        <begin position="1"/>
        <end position="43"/>
    </location>
</feature>
<dbReference type="EMBL" id="QWLV01000001">
    <property type="protein sequence ID" value="RHW18907.1"/>
    <property type="molecule type" value="Genomic_DNA"/>
</dbReference>
<proteinExistence type="predicted"/>
<dbReference type="Proteomes" id="UP000266693">
    <property type="component" value="Unassembled WGS sequence"/>
</dbReference>
<keyword evidence="1" id="KW-0732">Signal</keyword>
<dbReference type="InterPro" id="IPR005546">
    <property type="entry name" value="Autotransporte_beta"/>
</dbReference>
<feature type="domain" description="Autotransporter" evidence="2">
    <location>
        <begin position="1475"/>
        <end position="1760"/>
    </location>
</feature>
<evidence type="ECO:0000256" key="1">
    <source>
        <dbReference type="SAM" id="SignalP"/>
    </source>
</evidence>
<dbReference type="RefSeq" id="WP_118862414.1">
    <property type="nucleotide sequence ID" value="NZ_QWLV01000001.1"/>
</dbReference>
<comment type="caution">
    <text evidence="3">The sequence shown here is derived from an EMBL/GenBank/DDBJ whole genome shotgun (WGS) entry which is preliminary data.</text>
</comment>
<dbReference type="SMART" id="SM00869">
    <property type="entry name" value="Autotransporter"/>
    <property type="match status" value="1"/>
</dbReference>
<dbReference type="Gene3D" id="2.40.128.130">
    <property type="entry name" value="Autotransporter beta-domain"/>
    <property type="match status" value="1"/>
</dbReference>
<keyword evidence="4" id="KW-1185">Reference proteome</keyword>
<dbReference type="InterPro" id="IPR036709">
    <property type="entry name" value="Autotransporte_beta_dom_sf"/>
</dbReference>
<dbReference type="SUPFAM" id="SSF103515">
    <property type="entry name" value="Autotransporter"/>
    <property type="match status" value="1"/>
</dbReference>
<dbReference type="InterPro" id="IPR012332">
    <property type="entry name" value="Autotransporter_pectin_lyase_C"/>
</dbReference>
<dbReference type="Gene3D" id="2.160.20.20">
    <property type="match status" value="2"/>
</dbReference>
<dbReference type="OrthoDB" id="7622012at2"/>
<evidence type="ECO:0000313" key="4">
    <source>
        <dbReference type="Proteomes" id="UP000266693"/>
    </source>
</evidence>
<gene>
    <name evidence="3" type="ORF">D1610_01835</name>
</gene>
<accession>A0A396RQL8</accession>
<protein>
    <recommendedName>
        <fullName evidence="2">Autotransporter domain-containing protein</fullName>
    </recommendedName>
</protein>
<reference evidence="3 4" key="1">
    <citation type="submission" date="2018-08" db="EMBL/GenBank/DDBJ databases">
        <title>The multiple taxonomic identification of Sphingomonas gilva.</title>
        <authorList>
            <person name="Zhu D."/>
            <person name="Zheng S."/>
        </authorList>
    </citation>
    <scope>NUCLEOTIDE SEQUENCE [LARGE SCALE GENOMIC DNA]</scope>
    <source>
        <strain evidence="3 4">ZDH117</strain>
    </source>
</reference>